<keyword evidence="1" id="KW-0732">Signal</keyword>
<evidence type="ECO:0000313" key="2">
    <source>
        <dbReference type="EMBL" id="MDO6576406.1"/>
    </source>
</evidence>
<dbReference type="AlphaFoldDB" id="A0AAW7Z1E9"/>
<name>A0AAW7Z1E9_9ALTE</name>
<sequence length="296" mass="33679">MRLSVFVLVVLQFMASDYAKAESNNVILTRAFADDDYGFYQQEVLEAVMSATPEYGDTQISLHPQPMSQSRQVVSLLKGDAHIMWSATNAEREKLLTPIKLPLLKGLAGYRVLVIAKDAQHNFPHAISTDELKTRTLVQGNDWPDLHVLQSNGFNAAGEEWSLWFTSMYTMVEKGIVDGFPRNVIEVNGDLIRHADKPVTIDKNHLLIYPNYEYFFVHPDNSALAKRIRVGLSRLIENGTLEALFNQFESHKLALTLADDPHRARHFLQNHSLPYLLDYARWDLEKEKAMKALLGE</sequence>
<dbReference type="RefSeq" id="WP_303537989.1">
    <property type="nucleotide sequence ID" value="NZ_JAUOQI010000002.1"/>
</dbReference>
<evidence type="ECO:0000256" key="1">
    <source>
        <dbReference type="SAM" id="SignalP"/>
    </source>
</evidence>
<dbReference type="SUPFAM" id="SSF53850">
    <property type="entry name" value="Periplasmic binding protein-like II"/>
    <property type="match status" value="1"/>
</dbReference>
<feature type="chain" id="PRO_5043947748" description="Solute-binding protein family 3/N-terminal domain-containing protein" evidence="1">
    <location>
        <begin position="22"/>
        <end position="296"/>
    </location>
</feature>
<dbReference type="Proteomes" id="UP001170717">
    <property type="component" value="Unassembled WGS sequence"/>
</dbReference>
<protein>
    <recommendedName>
        <fullName evidence="4">Solute-binding protein family 3/N-terminal domain-containing protein</fullName>
    </recommendedName>
</protein>
<gene>
    <name evidence="2" type="ORF">Q4527_03350</name>
</gene>
<evidence type="ECO:0008006" key="4">
    <source>
        <dbReference type="Google" id="ProtNLM"/>
    </source>
</evidence>
<dbReference type="EMBL" id="JAUOQI010000002">
    <property type="protein sequence ID" value="MDO6576406.1"/>
    <property type="molecule type" value="Genomic_DNA"/>
</dbReference>
<reference evidence="2" key="1">
    <citation type="submission" date="2023-07" db="EMBL/GenBank/DDBJ databases">
        <title>Genome content predicts the carbon catabolic preferences of heterotrophic bacteria.</title>
        <authorList>
            <person name="Gralka M."/>
        </authorList>
    </citation>
    <scope>NUCLEOTIDE SEQUENCE</scope>
    <source>
        <strain evidence="2">F2M12</strain>
    </source>
</reference>
<evidence type="ECO:0000313" key="3">
    <source>
        <dbReference type="Proteomes" id="UP001170717"/>
    </source>
</evidence>
<comment type="caution">
    <text evidence="2">The sequence shown here is derived from an EMBL/GenBank/DDBJ whole genome shotgun (WGS) entry which is preliminary data.</text>
</comment>
<accession>A0AAW7Z1E9</accession>
<feature type="signal peptide" evidence="1">
    <location>
        <begin position="1"/>
        <end position="21"/>
    </location>
</feature>
<proteinExistence type="predicted"/>
<organism evidence="2 3">
    <name type="scientific">Alteromonas stellipolaris</name>
    <dbReference type="NCBI Taxonomy" id="233316"/>
    <lineage>
        <taxon>Bacteria</taxon>
        <taxon>Pseudomonadati</taxon>
        <taxon>Pseudomonadota</taxon>
        <taxon>Gammaproteobacteria</taxon>
        <taxon>Alteromonadales</taxon>
        <taxon>Alteromonadaceae</taxon>
        <taxon>Alteromonas/Salinimonas group</taxon>
        <taxon>Alteromonas</taxon>
    </lineage>
</organism>